<evidence type="ECO:0000313" key="3">
    <source>
        <dbReference type="Proteomes" id="UP000320693"/>
    </source>
</evidence>
<proteinExistence type="predicted"/>
<keyword evidence="3" id="KW-1185">Reference proteome</keyword>
<feature type="region of interest" description="Disordered" evidence="1">
    <location>
        <begin position="1"/>
        <end position="56"/>
    </location>
</feature>
<gene>
    <name evidence="2" type="ORF">PSA01_59820</name>
</gene>
<feature type="compositionally biased region" description="Gly residues" evidence="1">
    <location>
        <begin position="19"/>
        <end position="33"/>
    </location>
</feature>
<dbReference type="EMBL" id="BJNH01000098">
    <property type="protein sequence ID" value="GEC28953.1"/>
    <property type="molecule type" value="Genomic_DNA"/>
</dbReference>
<reference evidence="2 3" key="1">
    <citation type="submission" date="2019-06" db="EMBL/GenBank/DDBJ databases">
        <title>Whole genome shotgun sequence of Pseudonocardia saturnea NBRC 14499.</title>
        <authorList>
            <person name="Hosoyama A."/>
            <person name="Uohara A."/>
            <person name="Ohji S."/>
            <person name="Ichikawa N."/>
        </authorList>
    </citation>
    <scope>NUCLEOTIDE SEQUENCE [LARGE SCALE GENOMIC DNA]</scope>
    <source>
        <strain evidence="2 3">NBRC 14499</strain>
    </source>
</reference>
<evidence type="ECO:0000313" key="2">
    <source>
        <dbReference type="EMBL" id="GEC28953.1"/>
    </source>
</evidence>
<name>A0ABQ0S7P7_9PSEU</name>
<organism evidence="2 3">
    <name type="scientific">Pseudonocardia saturnea</name>
    <dbReference type="NCBI Taxonomy" id="33909"/>
    <lineage>
        <taxon>Bacteria</taxon>
        <taxon>Bacillati</taxon>
        <taxon>Actinomycetota</taxon>
        <taxon>Actinomycetes</taxon>
        <taxon>Pseudonocardiales</taxon>
        <taxon>Pseudonocardiaceae</taxon>
        <taxon>Pseudonocardia</taxon>
    </lineage>
</organism>
<sequence length="81" mass="7697">MPHGVQLDQGLGARSAGRWCGGSRTGHGFGGRQHGPIIASRIGHPREAPGGAGSAAAAARTPLSAAGIAACNDDAGAGTGG</sequence>
<accession>A0ABQ0S7P7</accession>
<evidence type="ECO:0000256" key="1">
    <source>
        <dbReference type="SAM" id="MobiDB-lite"/>
    </source>
</evidence>
<comment type="caution">
    <text evidence="2">The sequence shown here is derived from an EMBL/GenBank/DDBJ whole genome shotgun (WGS) entry which is preliminary data.</text>
</comment>
<protein>
    <submittedName>
        <fullName evidence="2">Uncharacterized protein</fullName>
    </submittedName>
</protein>
<dbReference type="Proteomes" id="UP000320693">
    <property type="component" value="Unassembled WGS sequence"/>
</dbReference>